<dbReference type="InterPro" id="IPR011761">
    <property type="entry name" value="ATP-grasp"/>
</dbReference>
<organism evidence="3 4">
    <name type="scientific">Tichowtungia aerotolerans</name>
    <dbReference type="NCBI Taxonomy" id="2697043"/>
    <lineage>
        <taxon>Bacteria</taxon>
        <taxon>Pseudomonadati</taxon>
        <taxon>Kiritimatiellota</taxon>
        <taxon>Tichowtungiia</taxon>
        <taxon>Tichowtungiales</taxon>
        <taxon>Tichowtungiaceae</taxon>
        <taxon>Tichowtungia</taxon>
    </lineage>
</organism>
<dbReference type="GO" id="GO:0046872">
    <property type="term" value="F:metal ion binding"/>
    <property type="evidence" value="ECO:0007669"/>
    <property type="project" value="InterPro"/>
</dbReference>
<dbReference type="InterPro" id="IPR013815">
    <property type="entry name" value="ATP_grasp_subdomain_1"/>
</dbReference>
<keyword evidence="1" id="KW-0547">Nucleotide-binding</keyword>
<reference evidence="3 4" key="1">
    <citation type="submission" date="2020-01" db="EMBL/GenBank/DDBJ databases">
        <title>Ponticoccus aerotolerans gen. nov., sp. nov., an anaerobic bacterium and proposal of Ponticoccusceae fam. nov., Ponticoccusles ord. nov. and Ponticoccuse classis nov. in the phylum Kiritimatiellaeota.</title>
        <authorList>
            <person name="Zhou L.Y."/>
            <person name="Du Z.J."/>
        </authorList>
    </citation>
    <scope>NUCLEOTIDE SEQUENCE [LARGE SCALE GENOMIC DNA]</scope>
    <source>
        <strain evidence="3 4">S-5007</strain>
    </source>
</reference>
<evidence type="ECO:0000313" key="4">
    <source>
        <dbReference type="Proteomes" id="UP000464954"/>
    </source>
</evidence>
<dbReference type="Gene3D" id="3.30.470.20">
    <property type="entry name" value="ATP-grasp fold, B domain"/>
    <property type="match status" value="1"/>
</dbReference>
<dbReference type="PANTHER" id="PTHR21621">
    <property type="entry name" value="RIBOSOMAL PROTEIN S6 MODIFICATION PROTEIN"/>
    <property type="match status" value="1"/>
</dbReference>
<dbReference type="KEGG" id="taer:GT409_04080"/>
<dbReference type="Pfam" id="PF14401">
    <property type="entry name" value="RLAN"/>
    <property type="match status" value="1"/>
</dbReference>
<dbReference type="GO" id="GO:0005737">
    <property type="term" value="C:cytoplasm"/>
    <property type="evidence" value="ECO:0007669"/>
    <property type="project" value="TreeGrafter"/>
</dbReference>
<gene>
    <name evidence="3" type="ORF">GT409_04080</name>
</gene>
<name>A0A6P1M496_9BACT</name>
<proteinExistence type="predicted"/>
<evidence type="ECO:0000256" key="1">
    <source>
        <dbReference type="PROSITE-ProRule" id="PRU00409"/>
    </source>
</evidence>
<protein>
    <submittedName>
        <fullName evidence="3">ATP-grasp domain-containing protein</fullName>
    </submittedName>
</protein>
<dbReference type="EMBL" id="CP047593">
    <property type="protein sequence ID" value="QHI68657.1"/>
    <property type="molecule type" value="Genomic_DNA"/>
</dbReference>
<dbReference type="PROSITE" id="PS50975">
    <property type="entry name" value="ATP_GRASP"/>
    <property type="match status" value="1"/>
</dbReference>
<dbReference type="GO" id="GO:0018169">
    <property type="term" value="F:ribosomal S6-glutamic acid ligase activity"/>
    <property type="evidence" value="ECO:0007669"/>
    <property type="project" value="TreeGrafter"/>
</dbReference>
<evidence type="ECO:0000259" key="2">
    <source>
        <dbReference type="PROSITE" id="PS50975"/>
    </source>
</evidence>
<evidence type="ECO:0000313" key="3">
    <source>
        <dbReference type="EMBL" id="QHI68657.1"/>
    </source>
</evidence>
<dbReference type="Pfam" id="PF08443">
    <property type="entry name" value="RimK"/>
    <property type="match status" value="1"/>
</dbReference>
<keyword evidence="1" id="KW-0067">ATP-binding</keyword>
<dbReference type="AlphaFoldDB" id="A0A6P1M496"/>
<dbReference type="GO" id="GO:0005524">
    <property type="term" value="F:ATP binding"/>
    <property type="evidence" value="ECO:0007669"/>
    <property type="project" value="UniProtKB-UniRule"/>
</dbReference>
<accession>A0A6P1M496</accession>
<dbReference type="RefSeq" id="WP_160627189.1">
    <property type="nucleotide sequence ID" value="NZ_CP047593.1"/>
</dbReference>
<dbReference type="GO" id="GO:0009432">
    <property type="term" value="P:SOS response"/>
    <property type="evidence" value="ECO:0007669"/>
    <property type="project" value="TreeGrafter"/>
</dbReference>
<dbReference type="InterPro" id="IPR013651">
    <property type="entry name" value="ATP-grasp_RimK-type"/>
</dbReference>
<keyword evidence="4" id="KW-1185">Reference proteome</keyword>
<sequence length="491" mass="55882">MAVRNLIVLNNPDHWTFDLDEVEVVSARDYLSDSRYASIKNARVFNLCRSYRYQSVGYYVSLLAAARDHRAIPTVTTMQDFKSQTIIRTIAEDIDALVQKTFSDVPQKEFVLHVYFGQTVRPVDRFVGRALYNLFQAPLLKVNFVFSGKWLIQQIVPISIAQIPAGDREHICDFARSYFSRKRFPKSRIQQYAYDLAILINPDEPNPPSCRKALKKFVEAADKLNVYTEFITKADYSRLSEFDALFIRETTLVNHHTYRFSRKAHAEGLVVIDDPWSILRCANKVYLAERLAQAGLPAPRTVILQKESPKNTPAEMGISFPCVLKQPDSAFSQGVVKAGNETEFYEKLTGLLEKSDLIIAQEFMQSEFDWRIGILDRKPLYACRYYMARGHWQIYNWSGAHSRRFGKSDCLPVEEAPADVVQTALKAANLIGDGFYGVDLKQIDGRVVVIEVNDNPSIDAGVEDVVLKGALYDAVIRSVIRRIEGVKIECH</sequence>
<dbReference type="PANTHER" id="PTHR21621:SF0">
    <property type="entry name" value="BETA-CITRYLGLUTAMATE SYNTHASE B-RELATED"/>
    <property type="match status" value="1"/>
</dbReference>
<dbReference type="Proteomes" id="UP000464954">
    <property type="component" value="Chromosome"/>
</dbReference>
<dbReference type="SUPFAM" id="SSF56059">
    <property type="entry name" value="Glutathione synthetase ATP-binding domain-like"/>
    <property type="match status" value="1"/>
</dbReference>
<dbReference type="InterPro" id="IPR025839">
    <property type="entry name" value="RLAN_dom"/>
</dbReference>
<dbReference type="Gene3D" id="3.30.1490.20">
    <property type="entry name" value="ATP-grasp fold, A domain"/>
    <property type="match status" value="1"/>
</dbReference>
<feature type="domain" description="ATP-grasp" evidence="2">
    <location>
        <begin position="288"/>
        <end position="480"/>
    </location>
</feature>